<accession>A0ABM1BS96</accession>
<sequence length="1760" mass="199771">MFFDCQSLTETQAREDRMIVEDVPDCQSLTETQAKEDRMIVEDVPDCQTLTETQAKERLMIMEDVPDCQTLTETQAKEGLMIVEDVPDCQTLTETQAKEGLMIVEDVPDCHSLTEIRGKEDIRIKADDSDCQSLSEIRETKDLKALMNAPDCQSLLETRELKMLDDEVTLDAELIKTFYSKYSKSELQSKTVTSDPKLHFAHRSSQSEELKSYLDVSKSPANKATLRNEDVISISEHSNETTHRSNDLNTEITFTENSEASCTSTAISDSKEMSASCEARVVSKEGCSYRHHQHNALLEFSTSGTDAEKNKIHVEATTCETRRVGQSTSPLFYQELCTVREHLVGSVEQDESKPAFPLISVPTRGDVFYCLDKENSGVQNQPGTSEITNNQLHCGTSPNKVYFTDEQYQSDDFPIDEGNQDLLDLFSVDEKQGVSIDSESGSMYHQEKKLPDISESNCEKKTTNSLGAYIKTRKRREKQHDSAYTRKQSQEMFSEISNKKRKISALSVYTNIENGVITEVTCKRYKKRTTKFRERDDAFETIQMEDFETAGKEDSYRKNGLVVSPDYSCENIASDVDPDVRDVVTELVHTVFLNSLDLKDDLSFVNPNDVRVKDLFQKFCDEFNFEHGDFQDFYSDFSETVKPRISGCGEYSVPPTKRKGRRKCSQTVNLSEVECSKELPRSEESNTRSKFYHSIRLRKKSRWLRQVPTAKRVVTRLTLHEMGLEKVEDLENIREPKKIKYDNGTIDHYLESQKQFLKSSGLSKEKPISSKKDQTFVIKKVKVNQSNYKPCKTPDESIDSEEQNGLYGNLRDQTYIQNSNTPKDIIQKPFDDQRLTNPNSHKRDRAAIDGQTQDPLNSFPLEDFTEDQASNEERKSSYSEARSLETANKLHNEIESLDSDPKKTLASSYQCRDPKSKKTLASSYQSRDSKPKQDLVTSDPTLDQKPKETLIPSHHSLDPRPKQDLVTSNPTLDQKPKETLIPSHHSLDPRPKQDLVTSNPTLDQKPKETLIPSHHSLNPRPKETAVTSHQSLDSEPTRSLTTSYQLPNENCKNVHLSLQGKYCRESLSQELCSTTNSLQETREESITKAHLDLSKKNEPLHLSTFISSLPIASLPPKYRRRHSFDKLEETDAVSPELKEDCPLDLTIPPRNEKETGSATKPGALVQRVRPQIQRLSESSDAPVRQPPKRAFQIQNSQKQSILLESGRQVPSPASFVNSVHQESRTLKSEELSIKKEPTSALLQNETIKLINEDSCIIQDVTNEESILRTLLLEDGENGLENSLYQTDKQPEEDKVCNEPTMEPVDNLRFIKDIKFHSIEKLLPETNEQSILPLTEENETPILLEENPIFVEKDGWKESSLWAKDPQAVKDKIEKLRKEILYLDMMAAQKEKERLLILHFKKYKKEVMKKIFKQRVLPSKRVEIKSQPDLKSNGENYAVLNQESEVSMPISAHSQESEINHCLTRTDSKSAKSRKEMSRKETCLVRPLQHVENNSDSLQKDPLTSAEFHISKTTGVNIDRDLGHERLTKKLVRKGSGQTKVEDLSSSAEAVITGTNQPNFSPRTNVSLQLSDFSVASLSTCYVPQCSTTSLPFTSMASSKQEPSVTPVTDLNNVIPPENGTYFTTPKTYTSTSSITTQQGVSHPGRAECLPQFPEKITPSVSSYQPISPIHRFPTTTYTPFPLTTNSPTTMIPSWIPMGFPWWGALPPMEYPTYNQRSRVATEGSEDGTKKVNLNKFNPPKIIDCFILFATSRVRMLYHIQ</sequence>
<gene>
    <name evidence="3" type="primary">LOC106471605</name>
</gene>
<feature type="region of interest" description="Disordered" evidence="1">
    <location>
        <begin position="1453"/>
        <end position="1480"/>
    </location>
</feature>
<proteinExistence type="predicted"/>
<dbReference type="GeneID" id="106471605"/>
<feature type="region of interest" description="Disordered" evidence="1">
    <location>
        <begin position="1140"/>
        <end position="1160"/>
    </location>
</feature>
<evidence type="ECO:0000313" key="2">
    <source>
        <dbReference type="Proteomes" id="UP000694941"/>
    </source>
</evidence>
<feature type="compositionally biased region" description="Basic and acidic residues" evidence="1">
    <location>
        <begin position="888"/>
        <end position="903"/>
    </location>
</feature>
<feature type="compositionally biased region" description="Polar residues" evidence="1">
    <location>
        <begin position="1025"/>
        <end position="1043"/>
    </location>
</feature>
<dbReference type="Proteomes" id="UP000694941">
    <property type="component" value="Unplaced"/>
</dbReference>
<dbReference type="RefSeq" id="XP_013787671.2">
    <property type="nucleotide sequence ID" value="XM_013932217.2"/>
</dbReference>
<evidence type="ECO:0000256" key="1">
    <source>
        <dbReference type="SAM" id="MobiDB-lite"/>
    </source>
</evidence>
<reference evidence="3" key="1">
    <citation type="submission" date="2025-08" db="UniProtKB">
        <authorList>
            <consortium name="RefSeq"/>
        </authorList>
    </citation>
    <scope>IDENTIFICATION</scope>
    <source>
        <tissue evidence="3">Muscle</tissue>
    </source>
</reference>
<feature type="compositionally biased region" description="Basic and acidic residues" evidence="1">
    <location>
        <begin position="825"/>
        <end position="834"/>
    </location>
</feature>
<name>A0ABM1BS96_LIMPO</name>
<keyword evidence="2" id="KW-1185">Reference proteome</keyword>
<evidence type="ECO:0000313" key="3">
    <source>
        <dbReference type="RefSeq" id="XP_013787671.2"/>
    </source>
</evidence>
<feature type="region of interest" description="Disordered" evidence="1">
    <location>
        <begin position="820"/>
        <end position="1043"/>
    </location>
</feature>
<organism evidence="2 3">
    <name type="scientific">Limulus polyphemus</name>
    <name type="common">Atlantic horseshoe crab</name>
    <dbReference type="NCBI Taxonomy" id="6850"/>
    <lineage>
        <taxon>Eukaryota</taxon>
        <taxon>Metazoa</taxon>
        <taxon>Ecdysozoa</taxon>
        <taxon>Arthropoda</taxon>
        <taxon>Chelicerata</taxon>
        <taxon>Merostomata</taxon>
        <taxon>Xiphosura</taxon>
        <taxon>Limulidae</taxon>
        <taxon>Limulus</taxon>
    </lineage>
</organism>
<feature type="compositionally biased region" description="Basic and acidic residues" evidence="1">
    <location>
        <begin position="1454"/>
        <end position="1480"/>
    </location>
</feature>
<protein>
    <submittedName>
        <fullName evidence="3">Uncharacterized protein LOC106471605 isoform X1</fullName>
    </submittedName>
</protein>